<feature type="chain" id="PRO_5041415372" evidence="2">
    <location>
        <begin position="19"/>
        <end position="147"/>
    </location>
</feature>
<evidence type="ECO:0000256" key="2">
    <source>
        <dbReference type="SAM" id="SignalP"/>
    </source>
</evidence>
<sequence>MLSPFWDDFALLSPLSHCQPLLLLLLLWGGERSGFTGNCGIGSCRSGDGVVVETVLVEGWQKGWCCNGGSGSGDNINVVALVEVVVVVAVLALFQPGLTLLRTGEALEVEGRAAFEDEGNDDDDDGDGDDRRKKNKGNEMRKKESKK</sequence>
<feature type="compositionally biased region" description="Basic and acidic residues" evidence="1">
    <location>
        <begin position="129"/>
        <end position="147"/>
    </location>
</feature>
<keyword evidence="2" id="KW-0732">Signal</keyword>
<name>A0AA36FC33_OCTVU</name>
<dbReference type="EMBL" id="OX597827">
    <property type="protein sequence ID" value="CAI9733596.1"/>
    <property type="molecule type" value="Genomic_DNA"/>
</dbReference>
<dbReference type="Proteomes" id="UP001162480">
    <property type="component" value="Chromosome 14"/>
</dbReference>
<evidence type="ECO:0000256" key="1">
    <source>
        <dbReference type="SAM" id="MobiDB-lite"/>
    </source>
</evidence>
<feature type="compositionally biased region" description="Acidic residues" evidence="1">
    <location>
        <begin position="116"/>
        <end position="128"/>
    </location>
</feature>
<protein>
    <submittedName>
        <fullName evidence="3">Uncharacterized protein</fullName>
    </submittedName>
</protein>
<feature type="signal peptide" evidence="2">
    <location>
        <begin position="1"/>
        <end position="18"/>
    </location>
</feature>
<evidence type="ECO:0000313" key="4">
    <source>
        <dbReference type="Proteomes" id="UP001162480"/>
    </source>
</evidence>
<feature type="region of interest" description="Disordered" evidence="1">
    <location>
        <begin position="112"/>
        <end position="147"/>
    </location>
</feature>
<accession>A0AA36FC33</accession>
<proteinExistence type="predicted"/>
<gene>
    <name evidence="3" type="ORF">OCTVUL_1B008202</name>
</gene>
<dbReference type="AlphaFoldDB" id="A0AA36FC33"/>
<keyword evidence="4" id="KW-1185">Reference proteome</keyword>
<organism evidence="3 4">
    <name type="scientific">Octopus vulgaris</name>
    <name type="common">Common octopus</name>
    <dbReference type="NCBI Taxonomy" id="6645"/>
    <lineage>
        <taxon>Eukaryota</taxon>
        <taxon>Metazoa</taxon>
        <taxon>Spiralia</taxon>
        <taxon>Lophotrochozoa</taxon>
        <taxon>Mollusca</taxon>
        <taxon>Cephalopoda</taxon>
        <taxon>Coleoidea</taxon>
        <taxon>Octopodiformes</taxon>
        <taxon>Octopoda</taxon>
        <taxon>Incirrata</taxon>
        <taxon>Octopodidae</taxon>
        <taxon>Octopus</taxon>
    </lineage>
</organism>
<reference evidence="3" key="1">
    <citation type="submission" date="2023-08" db="EMBL/GenBank/DDBJ databases">
        <authorList>
            <person name="Alioto T."/>
            <person name="Alioto T."/>
            <person name="Gomez Garrido J."/>
        </authorList>
    </citation>
    <scope>NUCLEOTIDE SEQUENCE</scope>
</reference>
<evidence type="ECO:0000313" key="3">
    <source>
        <dbReference type="EMBL" id="CAI9733596.1"/>
    </source>
</evidence>